<accession>A0A8J3QH18</accession>
<reference evidence="3" key="1">
    <citation type="submission" date="2021-01" db="EMBL/GenBank/DDBJ databases">
        <title>Whole genome shotgun sequence of Rhizocola hellebori NBRC 109834.</title>
        <authorList>
            <person name="Komaki H."/>
            <person name="Tamura T."/>
        </authorList>
    </citation>
    <scope>NUCLEOTIDE SEQUENCE</scope>
    <source>
        <strain evidence="3">NBRC 109834</strain>
    </source>
</reference>
<keyword evidence="2" id="KW-0812">Transmembrane</keyword>
<dbReference type="EMBL" id="BONY01000065">
    <property type="protein sequence ID" value="GIH09278.1"/>
    <property type="molecule type" value="Genomic_DNA"/>
</dbReference>
<keyword evidence="4" id="KW-1185">Reference proteome</keyword>
<dbReference type="AlphaFoldDB" id="A0A8J3QH18"/>
<keyword evidence="2" id="KW-1133">Transmembrane helix</keyword>
<feature type="transmembrane region" description="Helical" evidence="2">
    <location>
        <begin position="6"/>
        <end position="29"/>
    </location>
</feature>
<organism evidence="3 4">
    <name type="scientific">Rhizocola hellebori</name>
    <dbReference type="NCBI Taxonomy" id="1392758"/>
    <lineage>
        <taxon>Bacteria</taxon>
        <taxon>Bacillati</taxon>
        <taxon>Actinomycetota</taxon>
        <taxon>Actinomycetes</taxon>
        <taxon>Micromonosporales</taxon>
        <taxon>Micromonosporaceae</taxon>
        <taxon>Rhizocola</taxon>
    </lineage>
</organism>
<evidence type="ECO:0000313" key="4">
    <source>
        <dbReference type="Proteomes" id="UP000612899"/>
    </source>
</evidence>
<sequence length="87" mass="9341">MSYPDAQDLLIFVGIPLAVIALIFALVYLSGSRSAKRYRPGRDYTYAPVWFLAKPESDGPSTSPANELTAASSPIHPGLTGGASDRW</sequence>
<keyword evidence="2" id="KW-0472">Membrane</keyword>
<feature type="region of interest" description="Disordered" evidence="1">
    <location>
        <begin position="56"/>
        <end position="87"/>
    </location>
</feature>
<evidence type="ECO:0000256" key="2">
    <source>
        <dbReference type="SAM" id="Phobius"/>
    </source>
</evidence>
<dbReference type="Proteomes" id="UP000612899">
    <property type="component" value="Unassembled WGS sequence"/>
</dbReference>
<gene>
    <name evidence="3" type="ORF">Rhe02_73450</name>
</gene>
<evidence type="ECO:0000313" key="3">
    <source>
        <dbReference type="EMBL" id="GIH09278.1"/>
    </source>
</evidence>
<evidence type="ECO:0000256" key="1">
    <source>
        <dbReference type="SAM" id="MobiDB-lite"/>
    </source>
</evidence>
<protein>
    <submittedName>
        <fullName evidence="3">Uncharacterized protein</fullName>
    </submittedName>
</protein>
<proteinExistence type="predicted"/>
<feature type="compositionally biased region" description="Polar residues" evidence="1">
    <location>
        <begin position="59"/>
        <end position="72"/>
    </location>
</feature>
<comment type="caution">
    <text evidence="3">The sequence shown here is derived from an EMBL/GenBank/DDBJ whole genome shotgun (WGS) entry which is preliminary data.</text>
</comment>
<name>A0A8J3QH18_9ACTN</name>